<feature type="compositionally biased region" description="Basic and acidic residues" evidence="9">
    <location>
        <begin position="17"/>
        <end position="28"/>
    </location>
</feature>
<dbReference type="Gene3D" id="3.30.565.10">
    <property type="entry name" value="Histidine kinase-like ATPase, C-terminal domain"/>
    <property type="match status" value="1"/>
</dbReference>
<keyword evidence="10" id="KW-0812">Transmembrane</keyword>
<dbReference type="GO" id="GO:0016020">
    <property type="term" value="C:membrane"/>
    <property type="evidence" value="ECO:0007669"/>
    <property type="project" value="InterPro"/>
</dbReference>
<dbReference type="PANTHER" id="PTHR24421">
    <property type="entry name" value="NITRATE/NITRITE SENSOR PROTEIN NARX-RELATED"/>
    <property type="match status" value="1"/>
</dbReference>
<evidence type="ECO:0000313" key="13">
    <source>
        <dbReference type="Proteomes" id="UP000029072"/>
    </source>
</evidence>
<feature type="transmembrane region" description="Helical" evidence="10">
    <location>
        <begin position="99"/>
        <end position="122"/>
    </location>
</feature>
<sequence length="465" mass="50433">MSNGTAGRDGNTVESMGIEKKQDSPRPEPDDEVPVRTRRWCSFVMIPVAAMFSLAQCSYATTEYMDHPQGAMYPWMMLSTLLTLVLPFVLVMRDRHPEPVFWAACVIVMVFPYDSMLALMAMTSLLARRSSRMRTIRAITVGASVSVWAQLRDALRPADSSIWHLFFSKPDTGTNGVPIEMLTGEGPIIATSVVAALIGTAIAALIGLHIRSRASLDTVQAKADAAATHAATLQHDLTNQQLADAIAAEAHDTLAHSLSLLALNASALQAETARLEPSEQAESIARKAEDIRRQAAGALDEAHQIIDMLRHPQNAWEQLTNAEETELTRESLGALIAQTRDAGQRLDTWIDIRQLGELDDAVAKVAYRAVQEGLTNARRHALQAPVSLEVTVNPEAGVHVHLSNPMPSVASDASPEPTRSPAHGNGLAGLTARAMSVGGACRYGVDDRHVFHLDVRLPWRGRAHA</sequence>
<dbReference type="PANTHER" id="PTHR24421:SF10">
    <property type="entry name" value="NITRATE_NITRITE SENSOR PROTEIN NARQ"/>
    <property type="match status" value="1"/>
</dbReference>
<dbReference type="CDD" id="cd16917">
    <property type="entry name" value="HATPase_UhpB-NarQ-NarX-like"/>
    <property type="match status" value="1"/>
</dbReference>
<evidence type="ECO:0000256" key="7">
    <source>
        <dbReference type="ARBA" id="ARBA00022840"/>
    </source>
</evidence>
<evidence type="ECO:0000256" key="2">
    <source>
        <dbReference type="ARBA" id="ARBA00012438"/>
    </source>
</evidence>
<proteinExistence type="predicted"/>
<evidence type="ECO:0000256" key="5">
    <source>
        <dbReference type="ARBA" id="ARBA00022741"/>
    </source>
</evidence>
<evidence type="ECO:0000256" key="9">
    <source>
        <dbReference type="SAM" id="MobiDB-lite"/>
    </source>
</evidence>
<protein>
    <recommendedName>
        <fullName evidence="2">histidine kinase</fullName>
        <ecNumber evidence="2">2.7.13.3</ecNumber>
    </recommendedName>
</protein>
<dbReference type="InterPro" id="IPR050482">
    <property type="entry name" value="Sensor_HK_TwoCompSys"/>
</dbReference>
<keyword evidence="5" id="KW-0547">Nucleotide-binding</keyword>
<dbReference type="Proteomes" id="UP000029072">
    <property type="component" value="Unassembled WGS sequence"/>
</dbReference>
<dbReference type="GO" id="GO:0046983">
    <property type="term" value="F:protein dimerization activity"/>
    <property type="evidence" value="ECO:0007669"/>
    <property type="project" value="InterPro"/>
</dbReference>
<keyword evidence="3" id="KW-0597">Phosphoprotein</keyword>
<keyword evidence="10" id="KW-0472">Membrane</keyword>
<feature type="transmembrane region" description="Helical" evidence="10">
    <location>
        <begin position="188"/>
        <end position="208"/>
    </location>
</feature>
<organism evidence="12 13">
    <name type="scientific">Bifidobacterium callitrichos DSM 23973</name>
    <dbReference type="NCBI Taxonomy" id="1437609"/>
    <lineage>
        <taxon>Bacteria</taxon>
        <taxon>Bacillati</taxon>
        <taxon>Actinomycetota</taxon>
        <taxon>Actinomycetes</taxon>
        <taxon>Bifidobacteriales</taxon>
        <taxon>Bifidobacteriaceae</taxon>
        <taxon>Bifidobacterium</taxon>
    </lineage>
</organism>
<dbReference type="eggNOG" id="COG4585">
    <property type="taxonomic scope" value="Bacteria"/>
</dbReference>
<accession>A0A087A215</accession>
<dbReference type="STRING" id="1437609.BCAL_1492"/>
<evidence type="ECO:0000256" key="4">
    <source>
        <dbReference type="ARBA" id="ARBA00022679"/>
    </source>
</evidence>
<evidence type="ECO:0000256" key="8">
    <source>
        <dbReference type="ARBA" id="ARBA00023012"/>
    </source>
</evidence>
<dbReference type="GO" id="GO:0000155">
    <property type="term" value="F:phosphorelay sensor kinase activity"/>
    <property type="evidence" value="ECO:0007669"/>
    <property type="project" value="InterPro"/>
</dbReference>
<dbReference type="InterPro" id="IPR036890">
    <property type="entry name" value="HATPase_C_sf"/>
</dbReference>
<keyword evidence="6 12" id="KW-0418">Kinase</keyword>
<feature type="region of interest" description="Disordered" evidence="9">
    <location>
        <begin position="1"/>
        <end position="33"/>
    </location>
</feature>
<dbReference type="EMBL" id="JGYS01000015">
    <property type="protein sequence ID" value="KFI52815.1"/>
    <property type="molecule type" value="Genomic_DNA"/>
</dbReference>
<dbReference type="EC" id="2.7.13.3" evidence="2"/>
<dbReference type="Gene3D" id="1.20.5.1930">
    <property type="match status" value="1"/>
</dbReference>
<feature type="transmembrane region" description="Helical" evidence="10">
    <location>
        <begin position="73"/>
        <end position="93"/>
    </location>
</feature>
<evidence type="ECO:0000256" key="6">
    <source>
        <dbReference type="ARBA" id="ARBA00022777"/>
    </source>
</evidence>
<keyword evidence="4" id="KW-0808">Transferase</keyword>
<keyword evidence="7" id="KW-0067">ATP-binding</keyword>
<evidence type="ECO:0000256" key="1">
    <source>
        <dbReference type="ARBA" id="ARBA00000085"/>
    </source>
</evidence>
<dbReference type="InterPro" id="IPR011712">
    <property type="entry name" value="Sig_transdc_His_kin_sub3_dim/P"/>
</dbReference>
<keyword evidence="8" id="KW-0902">Two-component regulatory system</keyword>
<evidence type="ECO:0000256" key="10">
    <source>
        <dbReference type="SAM" id="Phobius"/>
    </source>
</evidence>
<keyword evidence="10" id="KW-1133">Transmembrane helix</keyword>
<evidence type="ECO:0000313" key="12">
    <source>
        <dbReference type="EMBL" id="KFI52815.1"/>
    </source>
</evidence>
<comment type="catalytic activity">
    <reaction evidence="1">
        <text>ATP + protein L-histidine = ADP + protein N-phospho-L-histidine.</text>
        <dbReference type="EC" id="2.7.13.3"/>
    </reaction>
</comment>
<name>A0A087A215_9BIFI</name>
<comment type="caution">
    <text evidence="12">The sequence shown here is derived from an EMBL/GenBank/DDBJ whole genome shotgun (WGS) entry which is preliminary data.</text>
</comment>
<dbReference type="AlphaFoldDB" id="A0A087A215"/>
<evidence type="ECO:0000256" key="3">
    <source>
        <dbReference type="ARBA" id="ARBA00022553"/>
    </source>
</evidence>
<feature type="domain" description="Signal transduction histidine kinase subgroup 3 dimerisation and phosphoacceptor" evidence="11">
    <location>
        <begin position="245"/>
        <end position="313"/>
    </location>
</feature>
<feature type="transmembrane region" description="Helical" evidence="10">
    <location>
        <begin position="43"/>
        <end position="61"/>
    </location>
</feature>
<gene>
    <name evidence="12" type="ORF">BCAL_1492</name>
</gene>
<dbReference type="GO" id="GO:0005524">
    <property type="term" value="F:ATP binding"/>
    <property type="evidence" value="ECO:0007669"/>
    <property type="project" value="UniProtKB-KW"/>
</dbReference>
<evidence type="ECO:0000259" key="11">
    <source>
        <dbReference type="Pfam" id="PF07730"/>
    </source>
</evidence>
<feature type="region of interest" description="Disordered" evidence="9">
    <location>
        <begin position="406"/>
        <end position="427"/>
    </location>
</feature>
<reference evidence="12 13" key="1">
    <citation type="submission" date="2014-03" db="EMBL/GenBank/DDBJ databases">
        <title>Genomics of Bifidobacteria.</title>
        <authorList>
            <person name="Ventura M."/>
            <person name="Milani C."/>
            <person name="Lugli G.A."/>
        </authorList>
    </citation>
    <scope>NUCLEOTIDE SEQUENCE [LARGE SCALE GENOMIC DNA]</scope>
    <source>
        <strain evidence="12 13">DSM 23973</strain>
    </source>
</reference>
<dbReference type="Pfam" id="PF07730">
    <property type="entry name" value="HisKA_3"/>
    <property type="match status" value="1"/>
</dbReference>